<dbReference type="Pfam" id="PF04588">
    <property type="entry name" value="HIG_1_N"/>
    <property type="match status" value="1"/>
</dbReference>
<dbReference type="InterPro" id="IPR040153">
    <property type="entry name" value="Rcf2"/>
</dbReference>
<sequence>MKILTKEQERDHYNATLKGGAIGGALGLAVGTAGVVFAHQRYHFFRNLTLPLKAFLISSAGTFAGIVNADHYSRSYEQSQNAADVAYQQRQESQAQAERANKTFTERAWDFGRKERYKIVGASWIASMATAFALVNRNQYLTGQQKIVQARVYAQFLTLGVLVATAAFEISDQRSQSGRYETVRYIDPKDPEHKRMLEKQVEREVGSQGSGNPSDDMWKEMVAAEEQRMKEHEAKHKEYEQKHAKKHTNGNGKKKAEHHDDDEEKKDDKKDAKKEEKKDAKKEEKKDDKKEEKKDDKKEEKKDDKKDDKKK</sequence>
<keyword evidence="3 6" id="KW-1133">Transmembrane helix</keyword>
<organism evidence="8 9">
    <name type="scientific">Exophiala sideris</name>
    <dbReference type="NCBI Taxonomy" id="1016849"/>
    <lineage>
        <taxon>Eukaryota</taxon>
        <taxon>Fungi</taxon>
        <taxon>Dikarya</taxon>
        <taxon>Ascomycota</taxon>
        <taxon>Pezizomycotina</taxon>
        <taxon>Eurotiomycetes</taxon>
        <taxon>Chaetothyriomycetidae</taxon>
        <taxon>Chaetothyriales</taxon>
        <taxon>Herpotrichiellaceae</taxon>
        <taxon>Exophiala</taxon>
    </lineage>
</organism>
<feature type="domain" description="HIG1" evidence="7">
    <location>
        <begin position="89"/>
        <end position="180"/>
    </location>
</feature>
<feature type="region of interest" description="Disordered" evidence="5">
    <location>
        <begin position="227"/>
        <end position="311"/>
    </location>
</feature>
<reference evidence="8 9" key="1">
    <citation type="submission" date="2023-08" db="EMBL/GenBank/DDBJ databases">
        <title>Black Yeasts Isolated from many extreme environments.</title>
        <authorList>
            <person name="Coleine C."/>
            <person name="Stajich J.E."/>
            <person name="Selbmann L."/>
        </authorList>
    </citation>
    <scope>NUCLEOTIDE SEQUENCE [LARGE SCALE GENOMIC DNA]</scope>
    <source>
        <strain evidence="8 9">CCFEE 6328</strain>
    </source>
</reference>
<evidence type="ECO:0000256" key="5">
    <source>
        <dbReference type="SAM" id="MobiDB-lite"/>
    </source>
</evidence>
<proteinExistence type="predicted"/>
<dbReference type="PANTHER" id="PTHR28018:SF3">
    <property type="entry name" value="RESPIRATORY SUPERCOMPLEX FACTOR 2, MITOCHONDRIAL"/>
    <property type="match status" value="1"/>
</dbReference>
<evidence type="ECO:0000256" key="2">
    <source>
        <dbReference type="ARBA" id="ARBA00022692"/>
    </source>
</evidence>
<dbReference type="PANTHER" id="PTHR28018">
    <property type="entry name" value="RESPIRATORY SUPERCOMPLEX FACTOR 2, MITOCHONDRIAL"/>
    <property type="match status" value="1"/>
</dbReference>
<feature type="compositionally biased region" description="Basic residues" evidence="5">
    <location>
        <begin position="243"/>
        <end position="256"/>
    </location>
</feature>
<gene>
    <name evidence="8" type="primary">RCF2</name>
    <name evidence="8" type="ORF">LTR69_003501</name>
</gene>
<dbReference type="PROSITE" id="PS51503">
    <property type="entry name" value="HIG1"/>
    <property type="match status" value="1"/>
</dbReference>
<accession>A0ABR0JHX3</accession>
<dbReference type="Proteomes" id="UP001345691">
    <property type="component" value="Unassembled WGS sequence"/>
</dbReference>
<evidence type="ECO:0000313" key="8">
    <source>
        <dbReference type="EMBL" id="KAK5063736.1"/>
    </source>
</evidence>
<comment type="subcellular location">
    <subcellularLocation>
        <location evidence="1">Mitochondrion</location>
    </subcellularLocation>
</comment>
<feature type="transmembrane region" description="Helical" evidence="6">
    <location>
        <begin position="50"/>
        <end position="69"/>
    </location>
</feature>
<evidence type="ECO:0000256" key="4">
    <source>
        <dbReference type="ARBA" id="ARBA00023136"/>
    </source>
</evidence>
<dbReference type="EMBL" id="JAVRRF010000006">
    <property type="protein sequence ID" value="KAK5063736.1"/>
    <property type="molecule type" value="Genomic_DNA"/>
</dbReference>
<evidence type="ECO:0000313" key="9">
    <source>
        <dbReference type="Proteomes" id="UP001345691"/>
    </source>
</evidence>
<feature type="transmembrane region" description="Helical" evidence="6">
    <location>
        <begin position="21"/>
        <end position="38"/>
    </location>
</feature>
<evidence type="ECO:0000259" key="7">
    <source>
        <dbReference type="PROSITE" id="PS51503"/>
    </source>
</evidence>
<protein>
    <submittedName>
        <fullName evidence="8">Replication factor C, subunit RFC4</fullName>
    </submittedName>
</protein>
<keyword evidence="9" id="KW-1185">Reference proteome</keyword>
<feature type="compositionally biased region" description="Basic and acidic residues" evidence="5">
    <location>
        <begin position="266"/>
        <end position="311"/>
    </location>
</feature>
<name>A0ABR0JHX3_9EURO</name>
<feature type="transmembrane region" description="Helical" evidence="6">
    <location>
        <begin position="117"/>
        <end position="135"/>
    </location>
</feature>
<keyword evidence="2 6" id="KW-0812">Transmembrane</keyword>
<evidence type="ECO:0000256" key="3">
    <source>
        <dbReference type="ARBA" id="ARBA00022989"/>
    </source>
</evidence>
<comment type="caution">
    <text evidence="8">The sequence shown here is derived from an EMBL/GenBank/DDBJ whole genome shotgun (WGS) entry which is preliminary data.</text>
</comment>
<keyword evidence="4 6" id="KW-0472">Membrane</keyword>
<feature type="compositionally biased region" description="Basic and acidic residues" evidence="5">
    <location>
        <begin position="227"/>
        <end position="242"/>
    </location>
</feature>
<dbReference type="InterPro" id="IPR007667">
    <property type="entry name" value="Hypoxia_induced_domain"/>
</dbReference>
<evidence type="ECO:0000256" key="6">
    <source>
        <dbReference type="SAM" id="Phobius"/>
    </source>
</evidence>
<evidence type="ECO:0000256" key="1">
    <source>
        <dbReference type="ARBA" id="ARBA00004173"/>
    </source>
</evidence>